<dbReference type="AlphaFoldDB" id="A0A2T4U525"/>
<dbReference type="Gene3D" id="3.30.530.20">
    <property type="match status" value="1"/>
</dbReference>
<dbReference type="InterPro" id="IPR013538">
    <property type="entry name" value="ASHA1/2-like_C"/>
</dbReference>
<gene>
    <name evidence="3" type="ORF">C6Y45_11400</name>
</gene>
<proteinExistence type="inferred from homology"/>
<reference evidence="3 4" key="1">
    <citation type="submission" date="2018-03" db="EMBL/GenBank/DDBJ databases">
        <title>Alkalicoccus saliphilus sp. nov., isolated from a mineral pool.</title>
        <authorList>
            <person name="Zhao B."/>
        </authorList>
    </citation>
    <scope>NUCLEOTIDE SEQUENCE [LARGE SCALE GENOMIC DNA]</scope>
    <source>
        <strain evidence="3 4">6AG</strain>
    </source>
</reference>
<dbReference type="OrthoDB" id="118413at2"/>
<keyword evidence="4" id="KW-1185">Reference proteome</keyword>
<evidence type="ECO:0000259" key="2">
    <source>
        <dbReference type="Pfam" id="PF08327"/>
    </source>
</evidence>
<evidence type="ECO:0000256" key="1">
    <source>
        <dbReference type="ARBA" id="ARBA00006817"/>
    </source>
</evidence>
<dbReference type="RefSeq" id="WP_107585350.1">
    <property type="nucleotide sequence ID" value="NZ_PZJJ01000018.1"/>
</dbReference>
<dbReference type="Proteomes" id="UP000240509">
    <property type="component" value="Unassembled WGS sequence"/>
</dbReference>
<dbReference type="Pfam" id="PF08327">
    <property type="entry name" value="AHSA1"/>
    <property type="match status" value="1"/>
</dbReference>
<sequence>MSEQLSSKNTKSWEKGRNLIIERTFNVSKQLLFQVYSSSRHLEQWWGPRGWETTNYQFDFQPEGIWHYCMRCVDKEQEEYFGQEAWGKGVFKEIVENEKIVYTDMFSDEEGNTDDRLPVILVTITFQETETGAMLQVHSEFPTVEDMQKLKEMGMVEGFTSQLDRLEEYLHDVS</sequence>
<comment type="similarity">
    <text evidence="1">Belongs to the AHA1 family.</text>
</comment>
<comment type="caution">
    <text evidence="3">The sequence shown here is derived from an EMBL/GenBank/DDBJ whole genome shotgun (WGS) entry which is preliminary data.</text>
</comment>
<dbReference type="CDD" id="cd07814">
    <property type="entry name" value="SRPBCC_CalC_Aha1-like"/>
    <property type="match status" value="1"/>
</dbReference>
<feature type="domain" description="Activator of Hsp90 ATPase homologue 1/2-like C-terminal" evidence="2">
    <location>
        <begin position="27"/>
        <end position="170"/>
    </location>
</feature>
<name>A0A2T4U525_9BACI</name>
<protein>
    <submittedName>
        <fullName evidence="3">ATPase</fullName>
    </submittedName>
</protein>
<dbReference type="EMBL" id="PZJJ01000018">
    <property type="protein sequence ID" value="PTL38496.1"/>
    <property type="molecule type" value="Genomic_DNA"/>
</dbReference>
<dbReference type="InterPro" id="IPR023393">
    <property type="entry name" value="START-like_dom_sf"/>
</dbReference>
<organism evidence="3 4">
    <name type="scientific">Alkalicoccus saliphilus</name>
    <dbReference type="NCBI Taxonomy" id="200989"/>
    <lineage>
        <taxon>Bacteria</taxon>
        <taxon>Bacillati</taxon>
        <taxon>Bacillota</taxon>
        <taxon>Bacilli</taxon>
        <taxon>Bacillales</taxon>
        <taxon>Bacillaceae</taxon>
        <taxon>Alkalicoccus</taxon>
    </lineage>
</organism>
<evidence type="ECO:0000313" key="3">
    <source>
        <dbReference type="EMBL" id="PTL38496.1"/>
    </source>
</evidence>
<evidence type="ECO:0000313" key="4">
    <source>
        <dbReference type="Proteomes" id="UP000240509"/>
    </source>
</evidence>
<dbReference type="SUPFAM" id="SSF55961">
    <property type="entry name" value="Bet v1-like"/>
    <property type="match status" value="1"/>
</dbReference>
<accession>A0A2T4U525</accession>